<dbReference type="PhylomeDB" id="A0A0G4EGS0"/>
<keyword evidence="4" id="KW-0653">Protein transport</keyword>
<protein>
    <recommendedName>
        <fullName evidence="6">CNH domain-containing protein</fullName>
    </recommendedName>
</protein>
<evidence type="ECO:0000256" key="4">
    <source>
        <dbReference type="ARBA" id="ARBA00022927"/>
    </source>
</evidence>
<dbReference type="PROSITE" id="PS50219">
    <property type="entry name" value="CNH"/>
    <property type="match status" value="1"/>
</dbReference>
<evidence type="ECO:0000256" key="2">
    <source>
        <dbReference type="ARBA" id="ARBA00022448"/>
    </source>
</evidence>
<dbReference type="AlphaFoldDB" id="A0A0G4EGS0"/>
<name>A0A0G4EGS0_VITBC</name>
<evidence type="ECO:0000256" key="1">
    <source>
        <dbReference type="ARBA" id="ARBA00004496"/>
    </source>
</evidence>
<dbReference type="InterPro" id="IPR001180">
    <property type="entry name" value="CNH_dom"/>
</dbReference>
<dbReference type="Pfam" id="PF00780">
    <property type="entry name" value="CNH"/>
    <property type="match status" value="1"/>
</dbReference>
<dbReference type="SUPFAM" id="SSF50978">
    <property type="entry name" value="WD40 repeat-like"/>
    <property type="match status" value="1"/>
</dbReference>
<dbReference type="GO" id="GO:0006914">
    <property type="term" value="P:autophagy"/>
    <property type="evidence" value="ECO:0007669"/>
    <property type="project" value="TreeGrafter"/>
</dbReference>
<dbReference type="VEuPathDB" id="CryptoDB:Vbra_11982"/>
<feature type="region of interest" description="Disordered" evidence="5">
    <location>
        <begin position="771"/>
        <end position="798"/>
    </location>
</feature>
<keyword evidence="8" id="KW-1185">Reference proteome</keyword>
<proteinExistence type="predicted"/>
<dbReference type="PANTHER" id="PTHR12894:SF27">
    <property type="entry name" value="TRANSFORMING GROWTH FACTOR-BETA RECEPTOR-ASSOCIATED PROTEIN 1"/>
    <property type="match status" value="1"/>
</dbReference>
<dbReference type="EMBL" id="CDMY01000235">
    <property type="protein sequence ID" value="CEL95659.1"/>
    <property type="molecule type" value="Genomic_DNA"/>
</dbReference>
<dbReference type="InterPro" id="IPR019453">
    <property type="entry name" value="VPS39/TGFA1_Znf"/>
</dbReference>
<evidence type="ECO:0000313" key="8">
    <source>
        <dbReference type="Proteomes" id="UP000041254"/>
    </source>
</evidence>
<feature type="region of interest" description="Disordered" evidence="5">
    <location>
        <begin position="874"/>
        <end position="898"/>
    </location>
</feature>
<feature type="domain" description="CNH" evidence="6">
    <location>
        <begin position="14"/>
        <end position="319"/>
    </location>
</feature>
<dbReference type="InterPro" id="IPR032914">
    <property type="entry name" value="Vam6/VPS39/TRAP1"/>
</dbReference>
<dbReference type="Pfam" id="PF10367">
    <property type="entry name" value="zf-Vps39_C"/>
    <property type="match status" value="1"/>
</dbReference>
<dbReference type="GO" id="GO:0034058">
    <property type="term" value="P:endosomal vesicle fusion"/>
    <property type="evidence" value="ECO:0007669"/>
    <property type="project" value="TreeGrafter"/>
</dbReference>
<dbReference type="OrthoDB" id="5325112at2759"/>
<accession>A0A0G4EGS0</accession>
<evidence type="ECO:0000256" key="3">
    <source>
        <dbReference type="ARBA" id="ARBA00022490"/>
    </source>
</evidence>
<keyword evidence="2" id="KW-0813">Transport</keyword>
<dbReference type="Proteomes" id="UP000041254">
    <property type="component" value="Unassembled WGS sequence"/>
</dbReference>
<feature type="region of interest" description="Disordered" evidence="5">
    <location>
        <begin position="517"/>
        <end position="553"/>
    </location>
</feature>
<organism evidence="7 8">
    <name type="scientific">Vitrella brassicaformis (strain CCMP3155)</name>
    <dbReference type="NCBI Taxonomy" id="1169540"/>
    <lineage>
        <taxon>Eukaryota</taxon>
        <taxon>Sar</taxon>
        <taxon>Alveolata</taxon>
        <taxon>Colpodellida</taxon>
        <taxon>Vitrellaceae</taxon>
        <taxon>Vitrella</taxon>
    </lineage>
</organism>
<dbReference type="InParanoid" id="A0A0G4EGS0"/>
<comment type="subcellular location">
    <subcellularLocation>
        <location evidence="1">Cytoplasm</location>
    </subcellularLocation>
</comment>
<dbReference type="GO" id="GO:0016020">
    <property type="term" value="C:membrane"/>
    <property type="evidence" value="ECO:0007669"/>
    <property type="project" value="TreeGrafter"/>
</dbReference>
<evidence type="ECO:0000256" key="5">
    <source>
        <dbReference type="SAM" id="MobiDB-lite"/>
    </source>
</evidence>
<dbReference type="PANTHER" id="PTHR12894">
    <property type="entry name" value="CNH DOMAIN CONTAINING"/>
    <property type="match status" value="1"/>
</dbReference>
<dbReference type="OMA" id="PDGTCVH"/>
<feature type="region of interest" description="Disordered" evidence="5">
    <location>
        <begin position="931"/>
        <end position="951"/>
    </location>
</feature>
<feature type="region of interest" description="Disordered" evidence="5">
    <location>
        <begin position="450"/>
        <end position="471"/>
    </location>
</feature>
<keyword evidence="3" id="KW-0963">Cytoplasm</keyword>
<gene>
    <name evidence="7" type="ORF">Vbra_11982</name>
</gene>
<dbReference type="GO" id="GO:0005737">
    <property type="term" value="C:cytoplasm"/>
    <property type="evidence" value="ECO:0007669"/>
    <property type="project" value="UniProtKB-SubCell"/>
</dbReference>
<evidence type="ECO:0000259" key="6">
    <source>
        <dbReference type="PROSITE" id="PS50219"/>
    </source>
</evidence>
<evidence type="ECO:0000313" key="7">
    <source>
        <dbReference type="EMBL" id="CEL95659.1"/>
    </source>
</evidence>
<dbReference type="InterPro" id="IPR036322">
    <property type="entry name" value="WD40_repeat_dom_sf"/>
</dbReference>
<dbReference type="GO" id="GO:0015031">
    <property type="term" value="P:protein transport"/>
    <property type="evidence" value="ECO:0007669"/>
    <property type="project" value="UniProtKB-KW"/>
</dbReference>
<sequence>MKPFKVVPVLEGASEEIETLTYFDSALFLGTKGGSIHRYDLAKSHSPEELGNSAVRRGSVKVNGKNKRVEMLGVVPQRRLLLALSDGNLQVLPTSLESCGHTLCRGVSSFAVHTEAPKAASTSTHPPAAVDAVPYNPHPSPTPDIVVSLRKKLVLYHHNGVDFTVSQELSSPEAALCLAWHQQWLCIGYRREYSLIHLGDLQAREIFTLDVRSSPRIATLPDDELLLAGQEGLGIFFNLATQQPSQKNSIQWPKRLLCFGVCCPYVMGGGGSIPPSQPPSAPLPSAGRLIEIYSLRDQKLCQTCPFDDLRAMCDNEGRLFAASERSVSCLSPIPYQRQLQKLLLEVRVQAALELLNANFGPDDPRRAQELQKFHVMAGWALFNDLQFPVAFQHFSYSRVDLQQLMKFWKAYLPAEWEAPPPSPPTPGLALTGIPEGTDISQFIQQRLTEKKGTTTTTPTTVAGSESESVVAPGEEIKDEGAAGAALLELANSSVATFLLKERSALVLGRSDGMFDLPAPSPFGKPGGVDVDQREGEEEGGAGVKGGEGSEGEGPSVSWLLRCVDTMLLKLLVEGDDMRWRELLMDAISPLTCTLEDSESFLTRKRRPDVLAVIHRRDQRYENALQIWRSIINEEIECDVSASTFGDPMQEIAHLLTAFASGALDTIRASPFEQPPVTAPSSFNVAALIQEYAPLVLARDPQLGLRIFTAPGSQLCPLTPDEILEMLANASPSASSSLEEAYLEHLTWNQKRAEPTQRTQLALIYAQSVLAVSPERPPGGDGSGRRGGRGAESEGGKAGAMRRKLLQYLEEMEGYDVDAILKVVEPTWLKEETVVLYGKAHRHEAALSLLIHTNSNSDTQPDLATAEAYCLATNHRLNHPSPPPASRHASPRRSDATHAGDYHHAHALSWENQSIFSPTSVWRRLAESASRAGSDGVKAAAEGGAGGGGGGMEEEWLGKELAAWPSSGLLFLLLKVLLNTREEKRRDEESRAKGTSLPTTTTTTSSFFFKSASLRLLSKYAGHRDLDPVDVTPLLPGEWALLTEVVDYWTVGLRTRLHAVRSRAIEEHLSSMAFLKTHQQWSQLRSRCVTITGDRSCPLCTRRILDKAFVAYPDGTCVHLQCDKAAAMASSTGSN</sequence>
<dbReference type="STRING" id="1169540.A0A0G4EGS0"/>
<reference evidence="7 8" key="1">
    <citation type="submission" date="2014-11" db="EMBL/GenBank/DDBJ databases">
        <authorList>
            <person name="Zhu J."/>
            <person name="Qi W."/>
            <person name="Song R."/>
        </authorList>
    </citation>
    <scope>NUCLEOTIDE SEQUENCE [LARGE SCALE GENOMIC DNA]</scope>
</reference>